<dbReference type="RefSeq" id="WP_126979383.1">
    <property type="nucleotide sequence ID" value="NZ_PQSP01000002.1"/>
</dbReference>
<dbReference type="OrthoDB" id="1260171at2"/>
<evidence type="ECO:0000313" key="2">
    <source>
        <dbReference type="Proteomes" id="UP000286947"/>
    </source>
</evidence>
<name>A0A433SF69_9BURK</name>
<accession>A0A433SF69</accession>
<dbReference type="Proteomes" id="UP000286947">
    <property type="component" value="Unassembled WGS sequence"/>
</dbReference>
<dbReference type="AlphaFoldDB" id="A0A433SF69"/>
<dbReference type="EMBL" id="PQSP01000002">
    <property type="protein sequence ID" value="RUS67391.1"/>
    <property type="molecule type" value="Genomic_DNA"/>
</dbReference>
<reference evidence="1 2" key="1">
    <citation type="submission" date="2018-01" db="EMBL/GenBank/DDBJ databases">
        <title>Saezia sanguinis gen. nov., sp. nov., in the order Burkholderiales isolated from human blood.</title>
        <authorList>
            <person name="Medina-Pascual M.J."/>
            <person name="Valdezate S."/>
            <person name="Monzon S."/>
            <person name="Cuesta I."/>
            <person name="Carrasco G."/>
            <person name="Villalon P."/>
            <person name="Saez-Nieto J.A."/>
        </authorList>
    </citation>
    <scope>NUCLEOTIDE SEQUENCE [LARGE SCALE GENOMIC DNA]</scope>
    <source>
        <strain evidence="1 2">CNM695-12</strain>
    </source>
</reference>
<keyword evidence="2" id="KW-1185">Reference proteome</keyword>
<protein>
    <submittedName>
        <fullName evidence="1">Uncharacterized protein</fullName>
    </submittedName>
</protein>
<sequence>MINKKHTIKLIKYLHFIFILLFSIGCTHATINQPLAFPIESKQFTHYYNQAPGVYEFYLKPEYQGKVINFDTQETKVPIKGAHFGNNVVTASLHYFELGQFELDGYLFKLIIYNRNDDSDIVLLNIQLNSYAPNGQLIDALLLDSRFGFEEFERFSEFTINQDVITIDSYITYITEVIDGGELGNKIENPLPQPFIQEEYQINNGIFKLMSRTEF</sequence>
<comment type="caution">
    <text evidence="1">The sequence shown here is derived from an EMBL/GenBank/DDBJ whole genome shotgun (WGS) entry which is preliminary data.</text>
</comment>
<organism evidence="1 2">
    <name type="scientific">Saezia sanguinis</name>
    <dbReference type="NCBI Taxonomy" id="1965230"/>
    <lineage>
        <taxon>Bacteria</taxon>
        <taxon>Pseudomonadati</taxon>
        <taxon>Pseudomonadota</taxon>
        <taxon>Betaproteobacteria</taxon>
        <taxon>Burkholderiales</taxon>
        <taxon>Saeziaceae</taxon>
        <taxon>Saezia</taxon>
    </lineage>
</organism>
<gene>
    <name evidence="1" type="ORF">CUZ56_01336</name>
</gene>
<dbReference type="PROSITE" id="PS51257">
    <property type="entry name" value="PROKAR_LIPOPROTEIN"/>
    <property type="match status" value="1"/>
</dbReference>
<proteinExistence type="predicted"/>
<evidence type="ECO:0000313" key="1">
    <source>
        <dbReference type="EMBL" id="RUS67391.1"/>
    </source>
</evidence>